<evidence type="ECO:0000256" key="2">
    <source>
        <dbReference type="ARBA" id="ARBA00009992"/>
    </source>
</evidence>
<dbReference type="Proteomes" id="UP000190080">
    <property type="component" value="Unassembled WGS sequence"/>
</dbReference>
<protein>
    <recommendedName>
        <fullName evidence="4">Hut operon positive regulatory protein</fullName>
    </recommendedName>
</protein>
<proteinExistence type="inferred from homology"/>
<name>A0A1V4IQU1_9CLOT</name>
<dbReference type="RefSeq" id="WP_079423360.1">
    <property type="nucleotide sequence ID" value="NZ_MZGV01000015.1"/>
</dbReference>
<keyword evidence="10" id="KW-1185">Reference proteome</keyword>
<dbReference type="GO" id="GO:0003723">
    <property type="term" value="F:RNA binding"/>
    <property type="evidence" value="ECO:0007669"/>
    <property type="project" value="UniProtKB-KW"/>
</dbReference>
<keyword evidence="8" id="KW-0804">Transcription</keyword>
<reference evidence="9 10" key="1">
    <citation type="submission" date="2017-03" db="EMBL/GenBank/DDBJ databases">
        <title>Genome sequence of Clostridium oryzae DSM 28571.</title>
        <authorList>
            <person name="Poehlein A."/>
            <person name="Daniel R."/>
        </authorList>
    </citation>
    <scope>NUCLEOTIDE SEQUENCE [LARGE SCALE GENOMIC DNA]</scope>
    <source>
        <strain evidence="9 10">DSM 28571</strain>
    </source>
</reference>
<evidence type="ECO:0000313" key="10">
    <source>
        <dbReference type="Proteomes" id="UP000190080"/>
    </source>
</evidence>
<dbReference type="AlphaFoldDB" id="A0A1V4IQU1"/>
<evidence type="ECO:0000313" key="9">
    <source>
        <dbReference type="EMBL" id="OPJ62382.1"/>
    </source>
</evidence>
<keyword evidence="7" id="KW-0010">Activator</keyword>
<dbReference type="EMBL" id="MZGV01000015">
    <property type="protein sequence ID" value="OPJ62382.1"/>
    <property type="molecule type" value="Genomic_DNA"/>
</dbReference>
<dbReference type="InterPro" id="IPR036482">
    <property type="entry name" value="Regulatory_HutP_sf"/>
</dbReference>
<dbReference type="Pfam" id="PF09021">
    <property type="entry name" value="HutP"/>
    <property type="match status" value="1"/>
</dbReference>
<comment type="subunit">
    <text evidence="3">Homohexamer.</text>
</comment>
<evidence type="ECO:0000256" key="1">
    <source>
        <dbReference type="ARBA" id="ARBA00002945"/>
    </source>
</evidence>
<comment type="function">
    <text evidence="1">Antiterminator that binds to cis-acting regulatory sequences on the mRNA in the presence of histidine, thereby suppressing transcription termination and activating the hut operon for histidine utilization.</text>
</comment>
<keyword evidence="5" id="KW-0694">RNA-binding</keyword>
<evidence type="ECO:0000256" key="8">
    <source>
        <dbReference type="ARBA" id="ARBA00023163"/>
    </source>
</evidence>
<evidence type="ECO:0000256" key="5">
    <source>
        <dbReference type="ARBA" id="ARBA00022884"/>
    </source>
</evidence>
<keyword evidence="6" id="KW-0805">Transcription regulation</keyword>
<sequence>MFENLSLGKTALLVSMAVEEDEKFIRETAEANGYKVIKGKVGAMDSSKIFAAIETAAKKEHIIESIYRQEHALYHSVLEAYEGICRGQVGLGNVLRTAGLVFSVVKGSRLPNDGSDGEWLAVVLYGNMGAPIKGFEHEVIGLGINPV</sequence>
<gene>
    <name evidence="9" type="primary">hutP</name>
    <name evidence="9" type="ORF">CLORY_17510</name>
</gene>
<evidence type="ECO:0000256" key="6">
    <source>
        <dbReference type="ARBA" id="ARBA00023015"/>
    </source>
</evidence>
<comment type="caution">
    <text evidence="9">The sequence shown here is derived from an EMBL/GenBank/DDBJ whole genome shotgun (WGS) entry which is preliminary data.</text>
</comment>
<comment type="similarity">
    <text evidence="2">Belongs to the HutP family.</text>
</comment>
<evidence type="ECO:0000256" key="3">
    <source>
        <dbReference type="ARBA" id="ARBA00011643"/>
    </source>
</evidence>
<accession>A0A1V4IQU1</accession>
<dbReference type="SUPFAM" id="SSF111064">
    <property type="entry name" value="Hut operon positive regulatory protein HutP"/>
    <property type="match status" value="1"/>
</dbReference>
<evidence type="ECO:0000256" key="7">
    <source>
        <dbReference type="ARBA" id="ARBA00023159"/>
    </source>
</evidence>
<evidence type="ECO:0000256" key="4">
    <source>
        <dbReference type="ARBA" id="ARBA00019377"/>
    </source>
</evidence>
<dbReference type="OrthoDB" id="2388985at2"/>
<dbReference type="InterPro" id="IPR015111">
    <property type="entry name" value="Regulatory_HutP"/>
</dbReference>
<dbReference type="STRING" id="1450648.CLORY_17510"/>
<organism evidence="9 10">
    <name type="scientific">Clostridium oryzae</name>
    <dbReference type="NCBI Taxonomy" id="1450648"/>
    <lineage>
        <taxon>Bacteria</taxon>
        <taxon>Bacillati</taxon>
        <taxon>Bacillota</taxon>
        <taxon>Clostridia</taxon>
        <taxon>Eubacteriales</taxon>
        <taxon>Clostridiaceae</taxon>
        <taxon>Clostridium</taxon>
    </lineage>
</organism>
<dbReference type="Gene3D" id="3.40.1510.10">
    <property type="entry name" value="Hut operon regulatory protein HutP"/>
    <property type="match status" value="1"/>
</dbReference>